<keyword evidence="5" id="KW-0653">Protein transport</keyword>
<accession>A0A250WV02</accession>
<dbReference type="GO" id="GO:0016192">
    <property type="term" value="P:vesicle-mediated transport"/>
    <property type="evidence" value="ECO:0007669"/>
    <property type="project" value="InterPro"/>
</dbReference>
<dbReference type="Gene3D" id="1.25.10.10">
    <property type="entry name" value="Leucine-rich Repeat Variant"/>
    <property type="match status" value="1"/>
</dbReference>
<keyword evidence="4" id="KW-0813">Transport</keyword>
<evidence type="ECO:0000256" key="2">
    <source>
        <dbReference type="ARBA" id="ARBA00004555"/>
    </source>
</evidence>
<dbReference type="AlphaFoldDB" id="A0A250WV02"/>
<dbReference type="OrthoDB" id="28053at2759"/>
<dbReference type="SUPFAM" id="SSF48371">
    <property type="entry name" value="ARM repeat"/>
    <property type="match status" value="1"/>
</dbReference>
<reference evidence="11 12" key="1">
    <citation type="submission" date="2017-08" db="EMBL/GenBank/DDBJ databases">
        <title>Acidophilic green algal genome provides insights into adaptation to an acidic environment.</title>
        <authorList>
            <person name="Hirooka S."/>
            <person name="Hirose Y."/>
            <person name="Kanesaki Y."/>
            <person name="Higuchi S."/>
            <person name="Fujiwara T."/>
            <person name="Onuma R."/>
            <person name="Era A."/>
            <person name="Ohbayashi R."/>
            <person name="Uzuka A."/>
            <person name="Nozaki H."/>
            <person name="Yoshikawa H."/>
            <person name="Miyagishima S.Y."/>
        </authorList>
    </citation>
    <scope>NUCLEOTIDE SEQUENCE [LARGE SCALE GENOMIC DNA]</scope>
    <source>
        <strain evidence="11 12">NIES-2499</strain>
    </source>
</reference>
<dbReference type="PANTHER" id="PTHR22780">
    <property type="entry name" value="ADAPTIN, ALPHA/GAMMA/EPSILON"/>
    <property type="match status" value="1"/>
</dbReference>
<protein>
    <recommendedName>
        <fullName evidence="10">Clathrin/coatomer adaptor adaptin-like N-terminal domain-containing protein</fullName>
    </recommendedName>
</protein>
<dbReference type="Pfam" id="PF01602">
    <property type="entry name" value="Adaptin_N"/>
    <property type="match status" value="1"/>
</dbReference>
<evidence type="ECO:0000256" key="3">
    <source>
        <dbReference type="ARBA" id="ARBA00006613"/>
    </source>
</evidence>
<organism evidence="11 12">
    <name type="scientific">Chlamydomonas eustigma</name>
    <dbReference type="NCBI Taxonomy" id="1157962"/>
    <lineage>
        <taxon>Eukaryota</taxon>
        <taxon>Viridiplantae</taxon>
        <taxon>Chlorophyta</taxon>
        <taxon>core chlorophytes</taxon>
        <taxon>Chlorophyceae</taxon>
        <taxon>CS clade</taxon>
        <taxon>Chlamydomonadales</taxon>
        <taxon>Chlamydomonadaceae</taxon>
        <taxon>Chlamydomonas</taxon>
    </lineage>
</organism>
<feature type="region of interest" description="Disordered" evidence="9">
    <location>
        <begin position="636"/>
        <end position="660"/>
    </location>
</feature>
<evidence type="ECO:0000256" key="8">
    <source>
        <dbReference type="ARBA" id="ARBA00023329"/>
    </source>
</evidence>
<feature type="region of interest" description="Disordered" evidence="9">
    <location>
        <begin position="601"/>
        <end position="620"/>
    </location>
</feature>
<dbReference type="FunFam" id="1.25.10.10:FF:000030">
    <property type="entry name" value="AP-1 complex subunit gamma"/>
    <property type="match status" value="1"/>
</dbReference>
<dbReference type="InterPro" id="IPR002553">
    <property type="entry name" value="Clathrin/coatomer_adapt-like_N"/>
</dbReference>
<evidence type="ECO:0000256" key="9">
    <source>
        <dbReference type="SAM" id="MobiDB-lite"/>
    </source>
</evidence>
<evidence type="ECO:0000313" key="12">
    <source>
        <dbReference type="Proteomes" id="UP000232323"/>
    </source>
</evidence>
<dbReference type="PIRSF" id="PIRSF037094">
    <property type="entry name" value="AP1_complex_gamma"/>
    <property type="match status" value="1"/>
</dbReference>
<comment type="subcellular location">
    <subcellularLocation>
        <location evidence="1">Cytoplasmic vesicle membrane</location>
    </subcellularLocation>
    <subcellularLocation>
        <location evidence="2">Golgi apparatus</location>
    </subcellularLocation>
</comment>
<dbReference type="InterPro" id="IPR017107">
    <property type="entry name" value="AP1_complex_gsu"/>
</dbReference>
<evidence type="ECO:0000256" key="6">
    <source>
        <dbReference type="ARBA" id="ARBA00023034"/>
    </source>
</evidence>
<evidence type="ECO:0000256" key="7">
    <source>
        <dbReference type="ARBA" id="ARBA00023136"/>
    </source>
</evidence>
<feature type="non-terminal residue" evidence="11">
    <location>
        <position position="673"/>
    </location>
</feature>
<evidence type="ECO:0000259" key="10">
    <source>
        <dbReference type="Pfam" id="PF01602"/>
    </source>
</evidence>
<dbReference type="STRING" id="1157962.A0A250WV02"/>
<name>A0A250WV02_9CHLO</name>
<gene>
    <name evidence="11" type="ORF">CEUSTIGMA_g1819.t1</name>
</gene>
<comment type="caution">
    <text evidence="11">The sequence shown here is derived from an EMBL/GenBank/DDBJ whole genome shotgun (WGS) entry which is preliminary data.</text>
</comment>
<dbReference type="InterPro" id="IPR011989">
    <property type="entry name" value="ARM-like"/>
</dbReference>
<sequence>MSCRLRDLIRAVRSCKTAAEEREAIAKESAALREAFRDGDSSTEYRHRNVAKLMYMHMLGYPTHFGQMETLKLIAANGFPEKRIGYLGLMLLLDERQEVLMLVTNSLKRDLNHKNQYIAGLALAALGNICSAEMARDLAPDVERLMEGSNPYLRKKAALCAIRIVRKVPELVESFIDRAASLLNDRNHNVMLAGVSLMLQICESHQDAIDAIYRQHVPTLCKILRQMLSAGSSPEHDIGGITDPFLQVKILRVLRYLGRGSPEASDKMSDILAQVAANVDGSRNSGNAVLYECVQTIMGVESISGLRILAVNLLGKFLANKDNNMRYVALNTLSKVVGVDTQAVQRHRATIVECVKDADVSIRRRALELVYSLVNESNIRTLTRELLDYLVVADAEFKPDLTAKICVLIQRFSPDKRWQIDHMLQVMSQAGQYVKEDACRSLIVLITNTTELQGYAVRAMYRNLHAYQDVADTSLLLTATWCLGEFGEMLLPGAGGPLLEAEPPLAVSELDIVQLIEVVAKKSKADSNVREFALTAAMKLTARLPNQIPRLKGIVEKFWSSIQLETQSRSAEFSRIFHFEAIRPQLMDRMPALDEADHSRNHLGGAEVKPHGAVPAEGHGPLLTADGGGVVLSAGSQAAAAASGTTSNGSSTQAGASGDVASSAAAAAAAALE</sequence>
<keyword evidence="8" id="KW-0968">Cytoplasmic vesicle</keyword>
<dbReference type="GO" id="GO:0030121">
    <property type="term" value="C:AP-1 adaptor complex"/>
    <property type="evidence" value="ECO:0007669"/>
    <property type="project" value="InterPro"/>
</dbReference>
<dbReference type="InterPro" id="IPR050840">
    <property type="entry name" value="Adaptor_Complx_Large_Subunit"/>
</dbReference>
<proteinExistence type="inferred from homology"/>
<keyword evidence="12" id="KW-1185">Reference proteome</keyword>
<evidence type="ECO:0000256" key="5">
    <source>
        <dbReference type="ARBA" id="ARBA00022927"/>
    </source>
</evidence>
<evidence type="ECO:0000313" key="11">
    <source>
        <dbReference type="EMBL" id="GAX74370.1"/>
    </source>
</evidence>
<comment type="similarity">
    <text evidence="3">Belongs to the adaptor complexes large subunit family.</text>
</comment>
<dbReference type="EMBL" id="BEGY01000007">
    <property type="protein sequence ID" value="GAX74370.1"/>
    <property type="molecule type" value="Genomic_DNA"/>
</dbReference>
<dbReference type="InterPro" id="IPR016024">
    <property type="entry name" value="ARM-type_fold"/>
</dbReference>
<dbReference type="Proteomes" id="UP000232323">
    <property type="component" value="Unassembled WGS sequence"/>
</dbReference>
<feature type="domain" description="Clathrin/coatomer adaptor adaptin-like N-terminal" evidence="10">
    <location>
        <begin position="21"/>
        <end position="577"/>
    </location>
</feature>
<evidence type="ECO:0000256" key="4">
    <source>
        <dbReference type="ARBA" id="ARBA00022448"/>
    </source>
</evidence>
<keyword evidence="7" id="KW-0472">Membrane</keyword>
<keyword evidence="6" id="KW-0333">Golgi apparatus</keyword>
<evidence type="ECO:0000256" key="1">
    <source>
        <dbReference type="ARBA" id="ARBA00004156"/>
    </source>
</evidence>
<dbReference type="GO" id="GO:0006886">
    <property type="term" value="P:intracellular protein transport"/>
    <property type="evidence" value="ECO:0007669"/>
    <property type="project" value="InterPro"/>
</dbReference>